<dbReference type="EMBL" id="BEZZ01000097">
    <property type="protein sequence ID" value="GCC25756.1"/>
    <property type="molecule type" value="Genomic_DNA"/>
</dbReference>
<dbReference type="STRING" id="137246.A0A401S5U4"/>
<evidence type="ECO:0000259" key="1">
    <source>
        <dbReference type="Pfam" id="PF17919"/>
    </source>
</evidence>
<dbReference type="Gene3D" id="3.10.20.370">
    <property type="match status" value="1"/>
</dbReference>
<organism evidence="2 3">
    <name type="scientific">Chiloscyllium punctatum</name>
    <name type="common">Brownbanded bambooshark</name>
    <name type="synonym">Hemiscyllium punctatum</name>
    <dbReference type="NCBI Taxonomy" id="137246"/>
    <lineage>
        <taxon>Eukaryota</taxon>
        <taxon>Metazoa</taxon>
        <taxon>Chordata</taxon>
        <taxon>Craniata</taxon>
        <taxon>Vertebrata</taxon>
        <taxon>Chondrichthyes</taxon>
        <taxon>Elasmobranchii</taxon>
        <taxon>Galeomorphii</taxon>
        <taxon>Galeoidea</taxon>
        <taxon>Orectolobiformes</taxon>
        <taxon>Hemiscylliidae</taxon>
        <taxon>Chiloscyllium</taxon>
    </lineage>
</organism>
<dbReference type="OrthoDB" id="8947436at2759"/>
<reference evidence="2 3" key="1">
    <citation type="journal article" date="2018" name="Nat. Ecol. Evol.">
        <title>Shark genomes provide insights into elasmobranch evolution and the origin of vertebrates.</title>
        <authorList>
            <person name="Hara Y"/>
            <person name="Yamaguchi K"/>
            <person name="Onimaru K"/>
            <person name="Kadota M"/>
            <person name="Koyanagi M"/>
            <person name="Keeley SD"/>
            <person name="Tatsumi K"/>
            <person name="Tanaka K"/>
            <person name="Motone F"/>
            <person name="Kageyama Y"/>
            <person name="Nozu R"/>
            <person name="Adachi N"/>
            <person name="Nishimura O"/>
            <person name="Nakagawa R"/>
            <person name="Tanegashima C"/>
            <person name="Kiyatake I"/>
            <person name="Matsumoto R"/>
            <person name="Murakumo K"/>
            <person name="Nishida K"/>
            <person name="Terakita A"/>
            <person name="Kuratani S"/>
            <person name="Sato K"/>
            <person name="Hyodo S Kuraku.S."/>
        </authorList>
    </citation>
    <scope>NUCLEOTIDE SEQUENCE [LARGE SCALE GENOMIC DNA]</scope>
</reference>
<dbReference type="Proteomes" id="UP000287033">
    <property type="component" value="Unassembled WGS sequence"/>
</dbReference>
<name>A0A401S5U4_CHIPU</name>
<evidence type="ECO:0000313" key="2">
    <source>
        <dbReference type="EMBL" id="GCC25756.1"/>
    </source>
</evidence>
<gene>
    <name evidence="2" type="ORF">chiPu_0004167</name>
</gene>
<comment type="caution">
    <text evidence="2">The sequence shown here is derived from an EMBL/GenBank/DDBJ whole genome shotgun (WGS) entry which is preliminary data.</text>
</comment>
<dbReference type="InterPro" id="IPR041577">
    <property type="entry name" value="RT_RNaseH_2"/>
</dbReference>
<dbReference type="AlphaFoldDB" id="A0A401S5U4"/>
<dbReference type="SUPFAM" id="SSF56672">
    <property type="entry name" value="DNA/RNA polymerases"/>
    <property type="match status" value="1"/>
</dbReference>
<feature type="domain" description="Reverse transcriptase/retrotransposon-derived protein RNase H-like" evidence="1">
    <location>
        <begin position="30"/>
        <end position="114"/>
    </location>
</feature>
<accession>A0A401S5U4</accession>
<keyword evidence="3" id="KW-1185">Reference proteome</keyword>
<evidence type="ECO:0000313" key="3">
    <source>
        <dbReference type="Proteomes" id="UP000287033"/>
    </source>
</evidence>
<protein>
    <recommendedName>
        <fullName evidence="1">Reverse transcriptase/retrotransposon-derived protein RNase H-like domain-containing protein</fullName>
    </recommendedName>
</protein>
<sequence length="184" mass="20075">MDSECRPTYPLLTPLASTNAPPNIPLKIKQLMAFTGLKNSLPEAPALGRPLYNRLFQLYVTIEDGCATAVLNQTHGDRKQPVAYFSTKLDLVAAGFLPCSQVLPAIHVLVSAASNITLRQLVGVLTTHSVVDLLTSRQSERLTQTRQNKYEAALLNKPTSDLFFLHHPESGHFPDGTPTASLIS</sequence>
<proteinExistence type="predicted"/>
<dbReference type="Pfam" id="PF17919">
    <property type="entry name" value="RT_RNaseH_2"/>
    <property type="match status" value="1"/>
</dbReference>
<dbReference type="InterPro" id="IPR043502">
    <property type="entry name" value="DNA/RNA_pol_sf"/>
</dbReference>